<evidence type="ECO:0000313" key="2">
    <source>
        <dbReference type="EMBL" id="VDS02475.1"/>
    </source>
</evidence>
<dbReference type="GO" id="GO:0004386">
    <property type="term" value="F:helicase activity"/>
    <property type="evidence" value="ECO:0007669"/>
    <property type="project" value="UniProtKB-KW"/>
</dbReference>
<feature type="domain" description="UvrD-like helicase C-terminal" evidence="1">
    <location>
        <begin position="826"/>
        <end position="871"/>
    </location>
</feature>
<keyword evidence="2" id="KW-0378">Hydrolase</keyword>
<reference evidence="2" key="1">
    <citation type="submission" date="2018-12" db="EMBL/GenBank/DDBJ databases">
        <authorList>
            <person name="Laville E."/>
        </authorList>
    </citation>
    <scope>NUCLEOTIDE SEQUENCE</scope>
</reference>
<keyword evidence="2" id="KW-0547">Nucleotide-binding</keyword>
<proteinExistence type="predicted"/>
<dbReference type="InterPro" id="IPR027417">
    <property type="entry name" value="P-loop_NTPase"/>
</dbReference>
<name>A0A447I5E2_9ZZZZ</name>
<dbReference type="Pfam" id="PF13604">
    <property type="entry name" value="AAA_30"/>
    <property type="match status" value="1"/>
</dbReference>
<dbReference type="AlphaFoldDB" id="A0A447I5E2"/>
<keyword evidence="2" id="KW-0347">Helicase</keyword>
<protein>
    <submittedName>
        <fullName evidence="2">RecD-like DNA helicase YrrC</fullName>
    </submittedName>
</protein>
<dbReference type="Pfam" id="PF13538">
    <property type="entry name" value="UvrD_C_2"/>
    <property type="match status" value="1"/>
</dbReference>
<accession>A0A447I5E2</accession>
<dbReference type="SUPFAM" id="SSF52540">
    <property type="entry name" value="P-loop containing nucleoside triphosphate hydrolases"/>
    <property type="match status" value="2"/>
</dbReference>
<sequence>MTMDIIDKRIYSCNEAICKNIESLQANERGLLSQNILSQLRNFLECVFLKIYVASGNSLIENEYQNIKNAIKFINTLQGKYRFLNQFHKLLQISVSHYTLDPDSSERLMLKYYEYLLRIKTFMKDNYEIELLENLHKFPLNTDTAFTQYYEAIEKVLENKAVIARKTIQHGRFYIEKLHPVIVNDVIFYEVTFIPAHDKSSKFDRIIAFTKQEISSYYAVELHLAEFDIQVLERRMPIVVIVDWNVSIRACEFRNFAKIFGLSQEYGELKEYSNLMKLLTQSRMNLVDLMDASDEFYVNCIKYIREGTRNNLISSLLTNCRSFISNGGAGTNVLRYLLYHLNNKIIKRQLSANQCTELSNLYLRYQCIPFDKVPFNFSLVNHNPSISDLFYCIDYSSRKHELFARFIKNNTERNGALYTPVNEVQYFEEPEILVEKYNGVLYKKHQHLRIESYKEHFYIKEYEDHVRNIISNLLKHTESGIRNYVNSVESWMRTPEINIDSEEKKEAIKTLFKDSKVALIYGPAGTGKSMMINYISLFFKDKHKIFLANTNPAVENLRRKVTADNADFMTITKYLSASSSNLECDILCVDECSTVSNRDMVKVLEKSSFQLLLLVGDVYQIESILFGNWFSIAHFIMPKSAVVELTSTYRTTDHGLKEVWDKVRRITDDRLEFITKYGFSSALDDSIFSKSMDDEIVLCLNYDGLYGINNINKFLQSNNPNPSVRIGVQTYKVGDPVLFNESNRFAPLIYNNLKGKILAIEEKEDCVYFTIEIYMVVNELDVLGLDLVLLDSIAENTSVICFRVELQNDGDEDDDDLGSIVPFQIAYAVSIHKAQGLEYDSVKVVITNEIEEMVSHNIFYTAITRAKEKLKIYWSPETEKRVLENMKVQFNDKDYRLFKEKFKSELNLT</sequence>
<dbReference type="CDD" id="cd18809">
    <property type="entry name" value="SF1_C_RecD"/>
    <property type="match status" value="1"/>
</dbReference>
<dbReference type="InterPro" id="IPR027785">
    <property type="entry name" value="UvrD-like_helicase_C"/>
</dbReference>
<keyword evidence="2" id="KW-0067">ATP-binding</keyword>
<dbReference type="Gene3D" id="3.40.50.300">
    <property type="entry name" value="P-loop containing nucleotide triphosphate hydrolases"/>
    <property type="match status" value="2"/>
</dbReference>
<evidence type="ECO:0000259" key="1">
    <source>
        <dbReference type="Pfam" id="PF13538"/>
    </source>
</evidence>
<dbReference type="EMBL" id="LR131277">
    <property type="protein sequence ID" value="VDS02475.1"/>
    <property type="molecule type" value="Genomic_DNA"/>
</dbReference>
<dbReference type="EMBL" id="LR131280">
    <property type="protein sequence ID" value="VDS02551.1"/>
    <property type="molecule type" value="Genomic_DNA"/>
</dbReference>
<organism evidence="2">
    <name type="scientific">uncultured organism</name>
    <dbReference type="NCBI Taxonomy" id="155900"/>
    <lineage>
        <taxon>unclassified sequences</taxon>
        <taxon>environmental samples</taxon>
    </lineage>
</organism>